<proteinExistence type="predicted"/>
<dbReference type="Pfam" id="PF12179">
    <property type="entry name" value="IKKbetaNEMObind"/>
    <property type="match status" value="1"/>
</dbReference>
<evidence type="ECO:0000313" key="3">
    <source>
        <dbReference type="Proteomes" id="UP000694385"/>
    </source>
</evidence>
<dbReference type="Proteomes" id="UP000694385">
    <property type="component" value="Unassembled WGS sequence"/>
</dbReference>
<dbReference type="InterPro" id="IPR022007">
    <property type="entry name" value="IKKbetaNEMObind"/>
</dbReference>
<reference evidence="2" key="2">
    <citation type="submission" date="2025-09" db="UniProtKB">
        <authorList>
            <consortium name="Ensembl"/>
        </authorList>
    </citation>
    <scope>IDENTIFICATION</scope>
</reference>
<evidence type="ECO:0000313" key="2">
    <source>
        <dbReference type="Ensembl" id="ENSJJAP00000002361.1"/>
    </source>
</evidence>
<keyword evidence="3" id="KW-1185">Reference proteome</keyword>
<protein>
    <recommendedName>
        <fullName evidence="1">I-kappa-kinase-beta NEMO binding domain-containing protein</fullName>
    </recommendedName>
</protein>
<dbReference type="GO" id="GO:0008384">
    <property type="term" value="F:IkappaB kinase activity"/>
    <property type="evidence" value="ECO:0007669"/>
    <property type="project" value="InterPro"/>
</dbReference>
<dbReference type="AlphaFoldDB" id="A0A8C5K0X6"/>
<evidence type="ECO:0000259" key="1">
    <source>
        <dbReference type="Pfam" id="PF12179"/>
    </source>
</evidence>
<dbReference type="GeneTree" id="ENSGT00900000143342"/>
<sequence length="35" mass="3923">MAEAHTLYTQLESALQETVKGQHQSFMAQNSKDLS</sequence>
<reference evidence="2" key="1">
    <citation type="submission" date="2025-08" db="UniProtKB">
        <authorList>
            <consortium name="Ensembl"/>
        </authorList>
    </citation>
    <scope>IDENTIFICATION</scope>
</reference>
<dbReference type="Gene3D" id="6.10.250.2110">
    <property type="match status" value="1"/>
</dbReference>
<organism evidence="2 3">
    <name type="scientific">Jaculus jaculus</name>
    <name type="common">Lesser Egyptian jerboa</name>
    <dbReference type="NCBI Taxonomy" id="51337"/>
    <lineage>
        <taxon>Eukaryota</taxon>
        <taxon>Metazoa</taxon>
        <taxon>Chordata</taxon>
        <taxon>Craniata</taxon>
        <taxon>Vertebrata</taxon>
        <taxon>Euteleostomi</taxon>
        <taxon>Mammalia</taxon>
        <taxon>Eutheria</taxon>
        <taxon>Euarchontoglires</taxon>
        <taxon>Glires</taxon>
        <taxon>Rodentia</taxon>
        <taxon>Myomorpha</taxon>
        <taxon>Dipodoidea</taxon>
        <taxon>Dipodidae</taxon>
        <taxon>Dipodinae</taxon>
        <taxon>Jaculus</taxon>
    </lineage>
</organism>
<accession>A0A8C5K0X6</accession>
<dbReference type="Ensembl" id="ENSJJAT00000004602.1">
    <property type="protein sequence ID" value="ENSJJAP00000002361.1"/>
    <property type="gene ID" value="ENSJJAG00000003998.1"/>
</dbReference>
<name>A0A8C5K0X6_JACJA</name>
<feature type="domain" description="I-kappa-kinase-beta NEMO binding" evidence="1">
    <location>
        <begin position="1"/>
        <end position="29"/>
    </location>
</feature>